<keyword evidence="2" id="KW-0378">Hydrolase</keyword>
<dbReference type="PANTHER" id="PTHR43283:SF14">
    <property type="entry name" value="BLL8153 PROTEIN"/>
    <property type="match status" value="1"/>
</dbReference>
<evidence type="ECO:0000313" key="2">
    <source>
        <dbReference type="EMBL" id="MBL3673948.1"/>
    </source>
</evidence>
<organism evidence="2 3">
    <name type="scientific">Paracoccus aerius</name>
    <dbReference type="NCBI Taxonomy" id="1915382"/>
    <lineage>
        <taxon>Bacteria</taxon>
        <taxon>Pseudomonadati</taxon>
        <taxon>Pseudomonadota</taxon>
        <taxon>Alphaproteobacteria</taxon>
        <taxon>Rhodobacterales</taxon>
        <taxon>Paracoccaceae</taxon>
        <taxon>Paracoccus</taxon>
    </lineage>
</organism>
<dbReference type="InterPro" id="IPR012338">
    <property type="entry name" value="Beta-lactam/transpept-like"/>
</dbReference>
<reference evidence="2 3" key="1">
    <citation type="submission" date="2021-01" db="EMBL/GenBank/DDBJ databases">
        <title>011410 draft genome.</title>
        <authorList>
            <person name="Lang L."/>
        </authorList>
    </citation>
    <scope>NUCLEOTIDE SEQUENCE [LARGE SCALE GENOMIC DNA]</scope>
    <source>
        <strain evidence="2 3">KCTC 42845</strain>
    </source>
</reference>
<dbReference type="PANTHER" id="PTHR43283">
    <property type="entry name" value="BETA-LACTAMASE-RELATED"/>
    <property type="match status" value="1"/>
</dbReference>
<dbReference type="Gene3D" id="3.40.710.10">
    <property type="entry name" value="DD-peptidase/beta-lactamase superfamily"/>
    <property type="match status" value="1"/>
</dbReference>
<dbReference type="InterPro" id="IPR050789">
    <property type="entry name" value="Diverse_Enzym_Activities"/>
</dbReference>
<dbReference type="RefSeq" id="WP_235986240.1">
    <property type="nucleotide sequence ID" value="NZ_JAESHT010000007.1"/>
</dbReference>
<keyword evidence="3" id="KW-1185">Reference proteome</keyword>
<comment type="caution">
    <text evidence="2">The sequence shown here is derived from an EMBL/GenBank/DDBJ whole genome shotgun (WGS) entry which is preliminary data.</text>
</comment>
<dbReference type="Proteomes" id="UP000644749">
    <property type="component" value="Unassembled WGS sequence"/>
</dbReference>
<protein>
    <submittedName>
        <fullName evidence="2">Serine hydrolase</fullName>
    </submittedName>
</protein>
<evidence type="ECO:0000259" key="1">
    <source>
        <dbReference type="Pfam" id="PF00144"/>
    </source>
</evidence>
<sequence length="433" mass="46697">MSSDNLSLHRSLIRGTNICQPEESGMLTGGKNWAFLAGALLCLALPGPVAAQGYPHAEEPIGTVEQIYDGHLTPDLAVSTFRNIDRLFPVRTIEAGDSPRALPEAPQDLPAMVSFEIEGQAYDLYDFLALDNVTGLIVLKDGAVVYETYQRGNTPQTRWMSMSVAKSITSTLVGAAIRDGHIGSVDDMVVDYVPGLKGSAYDGVSILDILRMASGVEWNETYTDPQSDRRDLLRAQIAQQPGAAMKVMAALPRAAEPGTQHTYSTGETQVLAEILRGAVGKPLADYLSETIWQPYGMEADATWWLDSPDGVEIGGSGLSATLRDFARFGQFFLEGGVIDGTPVLPDGWTEDAGKPQTLKDGSVIEYGLMWWPGWTEPSIADKAFAAIGIQGQNIYINPAKNIVIATHMAQPKPVGKEPIDPLVFFDAVAKALE</sequence>
<dbReference type="GO" id="GO:0016787">
    <property type="term" value="F:hydrolase activity"/>
    <property type="evidence" value="ECO:0007669"/>
    <property type="project" value="UniProtKB-KW"/>
</dbReference>
<dbReference type="SUPFAM" id="SSF56601">
    <property type="entry name" value="beta-lactamase/transpeptidase-like"/>
    <property type="match status" value="1"/>
</dbReference>
<proteinExistence type="predicted"/>
<evidence type="ECO:0000313" key="3">
    <source>
        <dbReference type="Proteomes" id="UP000644749"/>
    </source>
</evidence>
<dbReference type="Pfam" id="PF00144">
    <property type="entry name" value="Beta-lactamase"/>
    <property type="match status" value="1"/>
</dbReference>
<dbReference type="EMBL" id="JAESHT010000007">
    <property type="protein sequence ID" value="MBL3673948.1"/>
    <property type="molecule type" value="Genomic_DNA"/>
</dbReference>
<accession>A0ABS1S5G0</accession>
<dbReference type="InterPro" id="IPR001466">
    <property type="entry name" value="Beta-lactam-related"/>
</dbReference>
<name>A0ABS1S5G0_9RHOB</name>
<gene>
    <name evidence="2" type="ORF">JL111_10655</name>
</gene>
<feature type="domain" description="Beta-lactamase-related" evidence="1">
    <location>
        <begin position="136"/>
        <end position="419"/>
    </location>
</feature>